<organism evidence="1 2">
    <name type="scientific">Mythimna separata</name>
    <name type="common">Oriental armyworm</name>
    <name type="synonym">Pseudaletia separata</name>
    <dbReference type="NCBI Taxonomy" id="271217"/>
    <lineage>
        <taxon>Eukaryota</taxon>
        <taxon>Metazoa</taxon>
        <taxon>Ecdysozoa</taxon>
        <taxon>Arthropoda</taxon>
        <taxon>Hexapoda</taxon>
        <taxon>Insecta</taxon>
        <taxon>Pterygota</taxon>
        <taxon>Neoptera</taxon>
        <taxon>Endopterygota</taxon>
        <taxon>Lepidoptera</taxon>
        <taxon>Glossata</taxon>
        <taxon>Ditrysia</taxon>
        <taxon>Noctuoidea</taxon>
        <taxon>Noctuidae</taxon>
        <taxon>Noctuinae</taxon>
        <taxon>Hadenini</taxon>
        <taxon>Mythimna</taxon>
    </lineage>
</organism>
<sequence length="146" mass="16025">MLGHSGEEHALELVRVDKPPENEKERLKIIRTMHAHAQFCWSGDNTLPAAEHAIKSIASEDADEAIVLILSDANLRRYGIQPEELGTILTSDNRVQAHVIFIGSLGDEANSLLRRLPAGHAHVCMDVASLPQIMQQIFASSLIQSS</sequence>
<dbReference type="InterPro" id="IPR039891">
    <property type="entry name" value="VWA8"/>
</dbReference>
<dbReference type="AlphaFoldDB" id="A0AAD7YXJ3"/>
<name>A0AAD7YXJ3_MYTSE</name>
<proteinExistence type="predicted"/>
<evidence type="ECO:0000313" key="2">
    <source>
        <dbReference type="Proteomes" id="UP001231518"/>
    </source>
</evidence>
<comment type="caution">
    <text evidence="1">The sequence shown here is derived from an EMBL/GenBank/DDBJ whole genome shotgun (WGS) entry which is preliminary data.</text>
</comment>
<keyword evidence="2" id="KW-1185">Reference proteome</keyword>
<protein>
    <submittedName>
        <fullName evidence="1">Uncharacterized protein</fullName>
    </submittedName>
</protein>
<dbReference type="EMBL" id="JARGEI010000005">
    <property type="protein sequence ID" value="KAJ8731176.1"/>
    <property type="molecule type" value="Genomic_DNA"/>
</dbReference>
<gene>
    <name evidence="1" type="ORF">PYW07_004340</name>
</gene>
<evidence type="ECO:0000313" key="1">
    <source>
        <dbReference type="EMBL" id="KAJ8731176.1"/>
    </source>
</evidence>
<dbReference type="PANTHER" id="PTHR21610:SF9">
    <property type="entry name" value="VON WILLEBRAND FACTOR A DOMAIN-CONTAINING PROTEIN 8"/>
    <property type="match status" value="1"/>
</dbReference>
<dbReference type="GO" id="GO:0005737">
    <property type="term" value="C:cytoplasm"/>
    <property type="evidence" value="ECO:0007669"/>
    <property type="project" value="TreeGrafter"/>
</dbReference>
<accession>A0AAD7YXJ3</accession>
<dbReference type="Proteomes" id="UP001231518">
    <property type="component" value="Chromosome 16"/>
</dbReference>
<reference evidence="1" key="1">
    <citation type="submission" date="2023-03" db="EMBL/GenBank/DDBJ databases">
        <title>Chromosome-level genomes of two armyworms, Mythimna separata and Mythimna loreyi, provide insights into the biosynthesis and reception of sex pheromones.</title>
        <authorList>
            <person name="Zhao H."/>
        </authorList>
    </citation>
    <scope>NUCLEOTIDE SEQUENCE</scope>
    <source>
        <strain evidence="1">BeijingLab</strain>
        <tissue evidence="1">Pupa</tissue>
    </source>
</reference>
<dbReference type="PANTHER" id="PTHR21610">
    <property type="entry name" value="VON WILLEBRAND FACTOR A DOMAIN-CONTAINING PROTEIN 8"/>
    <property type="match status" value="1"/>
</dbReference>